<comment type="caution">
    <text evidence="1">The sequence shown here is derived from an EMBL/GenBank/DDBJ whole genome shotgun (WGS) entry which is preliminary data.</text>
</comment>
<dbReference type="AlphaFoldDB" id="A0A9P3G974"/>
<dbReference type="Proteomes" id="UP000703269">
    <property type="component" value="Unassembled WGS sequence"/>
</dbReference>
<evidence type="ECO:0000313" key="1">
    <source>
        <dbReference type="EMBL" id="GJE90608.1"/>
    </source>
</evidence>
<evidence type="ECO:0000313" key="2">
    <source>
        <dbReference type="Proteomes" id="UP000703269"/>
    </source>
</evidence>
<gene>
    <name evidence="1" type="ORF">PsYK624_067520</name>
</gene>
<organism evidence="1 2">
    <name type="scientific">Phanerochaete sordida</name>
    <dbReference type="NCBI Taxonomy" id="48140"/>
    <lineage>
        <taxon>Eukaryota</taxon>
        <taxon>Fungi</taxon>
        <taxon>Dikarya</taxon>
        <taxon>Basidiomycota</taxon>
        <taxon>Agaricomycotina</taxon>
        <taxon>Agaricomycetes</taxon>
        <taxon>Polyporales</taxon>
        <taxon>Phanerochaetaceae</taxon>
        <taxon>Phanerochaete</taxon>
    </lineage>
</organism>
<protein>
    <submittedName>
        <fullName evidence="1">Uncharacterized protein</fullName>
    </submittedName>
</protein>
<keyword evidence="2" id="KW-1185">Reference proteome</keyword>
<dbReference type="EMBL" id="BPQB01000017">
    <property type="protein sequence ID" value="GJE90608.1"/>
    <property type="molecule type" value="Genomic_DNA"/>
</dbReference>
<accession>A0A9P3G974</accession>
<sequence length="76" mass="8553">MNAGLCTGDILRAPSLCRQPLKIARRRSVWHPDLPSRGLGGDVSGRLRKNGVRPIENPRRAARRCLRRHCLTVRST</sequence>
<name>A0A9P3G974_9APHY</name>
<proteinExistence type="predicted"/>
<reference evidence="1 2" key="1">
    <citation type="submission" date="2021-08" db="EMBL/GenBank/DDBJ databases">
        <title>Draft Genome Sequence of Phanerochaete sordida strain YK-624.</title>
        <authorList>
            <person name="Mori T."/>
            <person name="Dohra H."/>
            <person name="Suzuki T."/>
            <person name="Kawagishi H."/>
            <person name="Hirai H."/>
        </authorList>
    </citation>
    <scope>NUCLEOTIDE SEQUENCE [LARGE SCALE GENOMIC DNA]</scope>
    <source>
        <strain evidence="1 2">YK-624</strain>
    </source>
</reference>